<evidence type="ECO:0000313" key="8">
    <source>
        <dbReference type="Proteomes" id="UP000054481"/>
    </source>
</evidence>
<evidence type="ECO:0000256" key="1">
    <source>
        <dbReference type="ARBA" id="ARBA00010617"/>
    </source>
</evidence>
<dbReference type="Proteomes" id="UP000054481">
    <property type="component" value="Unassembled WGS sequence"/>
</dbReference>
<reference evidence="7 8" key="1">
    <citation type="journal article" date="2014" name="Genome Biol. Evol.">
        <title>Comparative genomics and transcriptomics analyses reveal divergent lifestyle features of nematode endoparasitic fungus Hirsutella minnesotensis.</title>
        <authorList>
            <person name="Lai Y."/>
            <person name="Liu K."/>
            <person name="Zhang X."/>
            <person name="Zhang X."/>
            <person name="Li K."/>
            <person name="Wang N."/>
            <person name="Shu C."/>
            <person name="Wu Y."/>
            <person name="Wang C."/>
            <person name="Bushley K.E."/>
            <person name="Xiang M."/>
            <person name="Liu X."/>
        </authorList>
    </citation>
    <scope>NUCLEOTIDE SEQUENCE [LARGE SCALE GENOMIC DNA]</scope>
    <source>
        <strain evidence="7 8">3608</strain>
    </source>
</reference>
<dbReference type="GO" id="GO:0005506">
    <property type="term" value="F:iron ion binding"/>
    <property type="evidence" value="ECO:0007669"/>
    <property type="project" value="InterPro"/>
</dbReference>
<feature type="binding site" description="axial binding residue" evidence="5">
    <location>
        <position position="436"/>
    </location>
    <ligand>
        <name>heme</name>
        <dbReference type="ChEBI" id="CHEBI:30413"/>
    </ligand>
    <ligandPart>
        <name>Fe</name>
        <dbReference type="ChEBI" id="CHEBI:18248"/>
    </ligandPart>
</feature>
<dbReference type="AlphaFoldDB" id="A0A0F7ZNU2"/>
<keyword evidence="8" id="KW-1185">Reference proteome</keyword>
<dbReference type="OrthoDB" id="1055148at2759"/>
<name>A0A0F7ZNU2_9HYPO</name>
<sequence length="516" mass="57446">MLHNLHHLLAAVTVVVVFFVARSLLATDIPKIKGLPEVPGLPILGSLWEFGTDHARVAQKWVRKCGPVFQTRFGNRRVIFVNSYDTVKHFWITNQAALMSRPLYHTFHSVVSSASVFTIGSSPWSESCKQRRKAMGTALNRPATQSYMPILDIESTVSIKELLRDCKGGAQGVNPNPYVQQFTLSTSLALNYGIWIHEGMGGELLKEITEVERGILALRSTSGFQDYVPLLRGWGAQNAAAKEYGARRDKYMTDLLDDLKRRIANGTDKSCITGNILKDPEAELNPDEIMSIGLSMLASSFTVPGNLIMSMAFLSTREGQAVQAKALAAIEEVYPNGEAWDMCLVEEKVPYVTAFIKETLRYWSVIPMCLPRTSIKDITYDGAVIPANTTFFMNAYAANYDEARFKTPYRFMPERYLDNHQTGMEHLSFGAGTRGCVGTNLANREMYTMLIRLITAFEMVPGRDAADAPVIDAIECNASPTSVALDPKPFKIGLRPRNEARLRQWIAAAEERNKGL</sequence>
<proteinExistence type="inferred from homology"/>
<dbReference type="GO" id="GO:0016705">
    <property type="term" value="F:oxidoreductase activity, acting on paired donors, with incorporation or reduction of molecular oxygen"/>
    <property type="evidence" value="ECO:0007669"/>
    <property type="project" value="InterPro"/>
</dbReference>
<comment type="similarity">
    <text evidence="1 6">Belongs to the cytochrome P450 family.</text>
</comment>
<dbReference type="SUPFAM" id="SSF48264">
    <property type="entry name" value="Cytochrome P450"/>
    <property type="match status" value="1"/>
</dbReference>
<organism evidence="7 8">
    <name type="scientific">Hirsutella minnesotensis 3608</name>
    <dbReference type="NCBI Taxonomy" id="1043627"/>
    <lineage>
        <taxon>Eukaryota</taxon>
        <taxon>Fungi</taxon>
        <taxon>Dikarya</taxon>
        <taxon>Ascomycota</taxon>
        <taxon>Pezizomycotina</taxon>
        <taxon>Sordariomycetes</taxon>
        <taxon>Hypocreomycetidae</taxon>
        <taxon>Hypocreales</taxon>
        <taxon>Ophiocordycipitaceae</taxon>
        <taxon>Hirsutella</taxon>
    </lineage>
</organism>
<comment type="cofactor">
    <cofactor evidence="5">
        <name>heme</name>
        <dbReference type="ChEBI" id="CHEBI:30413"/>
    </cofactor>
</comment>
<dbReference type="PROSITE" id="PS00086">
    <property type="entry name" value="CYTOCHROME_P450"/>
    <property type="match status" value="1"/>
</dbReference>
<dbReference type="InterPro" id="IPR002401">
    <property type="entry name" value="Cyt_P450_E_grp-I"/>
</dbReference>
<dbReference type="InterPro" id="IPR001128">
    <property type="entry name" value="Cyt_P450"/>
</dbReference>
<evidence type="ECO:0000256" key="2">
    <source>
        <dbReference type="ARBA" id="ARBA00022723"/>
    </source>
</evidence>
<dbReference type="InterPro" id="IPR017972">
    <property type="entry name" value="Cyt_P450_CS"/>
</dbReference>
<keyword evidence="3 6" id="KW-0560">Oxidoreductase</keyword>
<dbReference type="PANTHER" id="PTHR46300">
    <property type="entry name" value="P450, PUTATIVE (EUROFUNG)-RELATED-RELATED"/>
    <property type="match status" value="1"/>
</dbReference>
<dbReference type="InterPro" id="IPR050364">
    <property type="entry name" value="Cytochrome_P450_fung"/>
</dbReference>
<keyword evidence="2 5" id="KW-0479">Metal-binding</keyword>
<evidence type="ECO:0000256" key="5">
    <source>
        <dbReference type="PIRSR" id="PIRSR602401-1"/>
    </source>
</evidence>
<keyword evidence="6" id="KW-0503">Monooxygenase</keyword>
<protein>
    <recommendedName>
        <fullName evidence="9">Phenylacetate 2-hydroxylase</fullName>
    </recommendedName>
</protein>
<dbReference type="GO" id="GO:0004497">
    <property type="term" value="F:monooxygenase activity"/>
    <property type="evidence" value="ECO:0007669"/>
    <property type="project" value="UniProtKB-KW"/>
</dbReference>
<evidence type="ECO:0000256" key="3">
    <source>
        <dbReference type="ARBA" id="ARBA00023002"/>
    </source>
</evidence>
<dbReference type="InterPro" id="IPR036396">
    <property type="entry name" value="Cyt_P450_sf"/>
</dbReference>
<dbReference type="PRINTS" id="PR00463">
    <property type="entry name" value="EP450I"/>
</dbReference>
<keyword evidence="4 5" id="KW-0408">Iron</keyword>
<evidence type="ECO:0000256" key="6">
    <source>
        <dbReference type="RuleBase" id="RU000461"/>
    </source>
</evidence>
<dbReference type="Gene3D" id="1.10.630.10">
    <property type="entry name" value="Cytochrome P450"/>
    <property type="match status" value="1"/>
</dbReference>
<dbReference type="GO" id="GO:0020037">
    <property type="term" value="F:heme binding"/>
    <property type="evidence" value="ECO:0007669"/>
    <property type="project" value="InterPro"/>
</dbReference>
<keyword evidence="5 6" id="KW-0349">Heme</keyword>
<evidence type="ECO:0008006" key="9">
    <source>
        <dbReference type="Google" id="ProtNLM"/>
    </source>
</evidence>
<evidence type="ECO:0000256" key="4">
    <source>
        <dbReference type="ARBA" id="ARBA00023004"/>
    </source>
</evidence>
<evidence type="ECO:0000313" key="7">
    <source>
        <dbReference type="EMBL" id="KJZ74345.1"/>
    </source>
</evidence>
<accession>A0A0F7ZNU2</accession>
<dbReference type="EMBL" id="KQ030527">
    <property type="protein sequence ID" value="KJZ74345.1"/>
    <property type="molecule type" value="Genomic_DNA"/>
</dbReference>
<gene>
    <name evidence="7" type="ORF">HIM_06351</name>
</gene>
<dbReference type="PANTHER" id="PTHR46300:SF9">
    <property type="entry name" value="P450, PUTATIVE-RELATED"/>
    <property type="match status" value="1"/>
</dbReference>
<dbReference type="Pfam" id="PF00067">
    <property type="entry name" value="p450"/>
    <property type="match status" value="1"/>
</dbReference>